<feature type="region of interest" description="Disordered" evidence="1">
    <location>
        <begin position="111"/>
        <end position="131"/>
    </location>
</feature>
<evidence type="ECO:0000256" key="1">
    <source>
        <dbReference type="SAM" id="MobiDB-lite"/>
    </source>
</evidence>
<proteinExistence type="predicted"/>
<reference evidence="2 3" key="1">
    <citation type="submission" date="2018-06" db="EMBL/GenBank/DDBJ databases">
        <title>A transcriptomic atlas of mushroom development highlights an independent origin of complex multicellularity.</title>
        <authorList>
            <consortium name="DOE Joint Genome Institute"/>
            <person name="Krizsan K."/>
            <person name="Almasi E."/>
            <person name="Merenyi Z."/>
            <person name="Sahu N."/>
            <person name="Viragh M."/>
            <person name="Koszo T."/>
            <person name="Mondo S."/>
            <person name="Kiss B."/>
            <person name="Balint B."/>
            <person name="Kues U."/>
            <person name="Barry K."/>
            <person name="Hegedus J.C."/>
            <person name="Henrissat B."/>
            <person name="Johnson J."/>
            <person name="Lipzen A."/>
            <person name="Ohm R."/>
            <person name="Nagy I."/>
            <person name="Pangilinan J."/>
            <person name="Yan J."/>
            <person name="Xiong Y."/>
            <person name="Grigoriev I.V."/>
            <person name="Hibbett D.S."/>
            <person name="Nagy L.G."/>
        </authorList>
    </citation>
    <scope>NUCLEOTIDE SEQUENCE [LARGE SCALE GENOMIC DNA]</scope>
    <source>
        <strain evidence="2 3">SZMC22713</strain>
    </source>
</reference>
<dbReference type="AlphaFoldDB" id="A0A4Y7PYD9"/>
<dbReference type="EMBL" id="ML170191">
    <property type="protein sequence ID" value="TDL20028.1"/>
    <property type="molecule type" value="Genomic_DNA"/>
</dbReference>
<organism evidence="2 3">
    <name type="scientific">Rickenella mellea</name>
    <dbReference type="NCBI Taxonomy" id="50990"/>
    <lineage>
        <taxon>Eukaryota</taxon>
        <taxon>Fungi</taxon>
        <taxon>Dikarya</taxon>
        <taxon>Basidiomycota</taxon>
        <taxon>Agaricomycotina</taxon>
        <taxon>Agaricomycetes</taxon>
        <taxon>Hymenochaetales</taxon>
        <taxon>Rickenellaceae</taxon>
        <taxon>Rickenella</taxon>
    </lineage>
</organism>
<name>A0A4Y7PYD9_9AGAM</name>
<gene>
    <name evidence="2" type="ORF">BD410DRAFT_389314</name>
</gene>
<protein>
    <submittedName>
        <fullName evidence="2">Uncharacterized protein</fullName>
    </submittedName>
</protein>
<dbReference type="VEuPathDB" id="FungiDB:BD410DRAFT_389314"/>
<accession>A0A4Y7PYD9</accession>
<evidence type="ECO:0000313" key="3">
    <source>
        <dbReference type="Proteomes" id="UP000294933"/>
    </source>
</evidence>
<evidence type="ECO:0000313" key="2">
    <source>
        <dbReference type="EMBL" id="TDL20028.1"/>
    </source>
</evidence>
<dbReference type="Proteomes" id="UP000294933">
    <property type="component" value="Unassembled WGS sequence"/>
</dbReference>
<sequence length="131" mass="14768">MCLSKIYLNTLLAMCVDRRTTGLFSSHHPSSIGYMHVHNYERKQPMQIVGSTVEANRMDIHNHPFTDRRCHQWYTDNHRVKICRCNTRDSKHTALASGAEEGVMATGIESDLEASATPRSTSPPGIGFTMF</sequence>
<keyword evidence="3" id="KW-1185">Reference proteome</keyword>